<name>A0A1C3VJM2_9BRAD</name>
<dbReference type="Proteomes" id="UP000183174">
    <property type="component" value="Unassembled WGS sequence"/>
</dbReference>
<sequence>MVFVIATLTVKPEAKADLIAAAKDAIAATRQEEGCISYELFESTVDPHKLAFVEEWESPDRLAQHSKSDHMRAFGRVAVKCFAAPVQVQIITPEKVEKR</sequence>
<dbReference type="Gene3D" id="3.30.70.100">
    <property type="match status" value="1"/>
</dbReference>
<dbReference type="PANTHER" id="PTHR33336">
    <property type="entry name" value="QUINOL MONOOXYGENASE YGIN-RELATED"/>
    <property type="match status" value="1"/>
</dbReference>
<feature type="domain" description="ABM" evidence="1">
    <location>
        <begin position="2"/>
        <end position="91"/>
    </location>
</feature>
<keyword evidence="2" id="KW-0560">Oxidoreductase</keyword>
<keyword evidence="2" id="KW-0503">Monooxygenase</keyword>
<organism evidence="2 3">
    <name type="scientific">Bradyrhizobium yuanmingense</name>
    <dbReference type="NCBI Taxonomy" id="108015"/>
    <lineage>
        <taxon>Bacteria</taxon>
        <taxon>Pseudomonadati</taxon>
        <taxon>Pseudomonadota</taxon>
        <taxon>Alphaproteobacteria</taxon>
        <taxon>Hyphomicrobiales</taxon>
        <taxon>Nitrobacteraceae</taxon>
        <taxon>Bradyrhizobium</taxon>
    </lineage>
</organism>
<dbReference type="InterPro" id="IPR011008">
    <property type="entry name" value="Dimeric_a/b-barrel"/>
</dbReference>
<dbReference type="AlphaFoldDB" id="A0A1C3VJM2"/>
<dbReference type="EMBL" id="FMAE01000004">
    <property type="protein sequence ID" value="SCB27983.1"/>
    <property type="molecule type" value="Genomic_DNA"/>
</dbReference>
<gene>
    <name evidence="2" type="ORF">GA0061099_100499</name>
</gene>
<accession>A0A1C3VJM2</accession>
<evidence type="ECO:0000313" key="3">
    <source>
        <dbReference type="Proteomes" id="UP000183174"/>
    </source>
</evidence>
<protein>
    <submittedName>
        <fullName evidence="2">Quinol monooxygenase YgiN</fullName>
    </submittedName>
</protein>
<dbReference type="PANTHER" id="PTHR33336:SF15">
    <property type="entry name" value="ABM DOMAIN-CONTAINING PROTEIN"/>
    <property type="match status" value="1"/>
</dbReference>
<dbReference type="Pfam" id="PF03992">
    <property type="entry name" value="ABM"/>
    <property type="match status" value="1"/>
</dbReference>
<dbReference type="InterPro" id="IPR050744">
    <property type="entry name" value="AI-2_Isomerase_LsrG"/>
</dbReference>
<dbReference type="PROSITE" id="PS51725">
    <property type="entry name" value="ABM"/>
    <property type="match status" value="1"/>
</dbReference>
<evidence type="ECO:0000259" key="1">
    <source>
        <dbReference type="PROSITE" id="PS51725"/>
    </source>
</evidence>
<evidence type="ECO:0000313" key="2">
    <source>
        <dbReference type="EMBL" id="SCB27983.1"/>
    </source>
</evidence>
<dbReference type="GO" id="GO:0004497">
    <property type="term" value="F:monooxygenase activity"/>
    <property type="evidence" value="ECO:0007669"/>
    <property type="project" value="UniProtKB-KW"/>
</dbReference>
<proteinExistence type="predicted"/>
<dbReference type="SUPFAM" id="SSF54909">
    <property type="entry name" value="Dimeric alpha+beta barrel"/>
    <property type="match status" value="1"/>
</dbReference>
<reference evidence="2 3" key="1">
    <citation type="submission" date="2016-08" db="EMBL/GenBank/DDBJ databases">
        <authorList>
            <person name="Seilhamer J.J."/>
        </authorList>
    </citation>
    <scope>NUCLEOTIDE SEQUENCE [LARGE SCALE GENOMIC DNA]</scope>
    <source>
        <strain evidence="2 3">CCBAU 10071</strain>
    </source>
</reference>
<dbReference type="InterPro" id="IPR007138">
    <property type="entry name" value="ABM_dom"/>
</dbReference>
<dbReference type="RefSeq" id="WP_074447806.1">
    <property type="nucleotide sequence ID" value="NZ_FMAE01000004.1"/>
</dbReference>